<dbReference type="PROSITE" id="PS00571">
    <property type="entry name" value="AMIDASES"/>
    <property type="match status" value="1"/>
</dbReference>
<dbReference type="InterPro" id="IPR000120">
    <property type="entry name" value="Amidase"/>
</dbReference>
<comment type="caution">
    <text evidence="4">The sequence shown here is derived from an EMBL/GenBank/DDBJ whole genome shotgun (WGS) entry which is preliminary data.</text>
</comment>
<comment type="function">
    <text evidence="1">Hydrolyzes indole-3-acetamide (IAM) into indole-3-acetic acid (IAA).</text>
</comment>
<proteinExistence type="predicted"/>
<dbReference type="EMBL" id="CAKXZT010000148">
    <property type="protein sequence ID" value="CAH2406135.1"/>
    <property type="molecule type" value="Genomic_DNA"/>
</dbReference>
<evidence type="ECO:0000256" key="2">
    <source>
        <dbReference type="ARBA" id="ARBA00021874"/>
    </source>
</evidence>
<feature type="domain" description="Amidase" evidence="3">
    <location>
        <begin position="85"/>
        <end position="504"/>
    </location>
</feature>
<evidence type="ECO:0000313" key="5">
    <source>
        <dbReference type="Proteomes" id="UP001153050"/>
    </source>
</evidence>
<evidence type="ECO:0000256" key="1">
    <source>
        <dbReference type="ARBA" id="ARBA00003871"/>
    </source>
</evidence>
<gene>
    <name evidence="4" type="ORF">MES5069_510057</name>
</gene>
<dbReference type="RefSeq" id="WP_254020698.1">
    <property type="nucleotide sequence ID" value="NZ_CAKXZT010000148.1"/>
</dbReference>
<name>A0ABM9EBI5_9HYPH</name>
<sequence length="522" mass="56114">MPLQSPEIDDLVEAASKLDIHLTTTEARIFTDRFKKQVGDMEDFLELRIEEHRPPLRHFDRNTGYRPTADEDPLNIFIRKCLVTGGEGGLLAGRKIGLKDHIAVAGVPMTLGSHFMDGYTPDFDATVVTRLLDAGATIIGKMNMEDFSFGGPGVAGVGDFGRPLNPHNHDYVTGGSSSGCAAGIASGQLDIAFGGDQGGSIRIPSSWSGCVGLMPTHGLVPHSGVFGLEQSIDYVGPMTRTVDDLALVLQCVAGADDYDPRQSRVPAKLPDYVGALGKDVKGLRIGILNEGFDLPGAEEDVESAVRQAIAVLEGLGAQVTKVSVPVHRTVPLVLAPIFLEGARTGFDTNFYNAFGKSFYPASFMAAFGRAKHSHSHEIPLNFKLILLAGTYAHERTNGRLYAKAQGARPPIVAQYQRAFRDVDLLVMPTCPTKSHPYVTPTDFADAIDHTLFGGGLGKNVAKLGANTCPFNITGFPSLSIPCGKSEGLPIGMQLVAPHFREDLLIQAAHAYQRSVDWDSFYP</sequence>
<dbReference type="GO" id="GO:0004040">
    <property type="term" value="F:amidase activity"/>
    <property type="evidence" value="ECO:0007669"/>
    <property type="project" value="UniProtKB-EC"/>
</dbReference>
<dbReference type="SUPFAM" id="SSF75304">
    <property type="entry name" value="Amidase signature (AS) enzymes"/>
    <property type="match status" value="1"/>
</dbReference>
<dbReference type="InterPro" id="IPR020556">
    <property type="entry name" value="Amidase_CS"/>
</dbReference>
<organism evidence="4 5">
    <name type="scientific">Mesorhizobium escarrei</name>
    <dbReference type="NCBI Taxonomy" id="666018"/>
    <lineage>
        <taxon>Bacteria</taxon>
        <taxon>Pseudomonadati</taxon>
        <taxon>Pseudomonadota</taxon>
        <taxon>Alphaproteobacteria</taxon>
        <taxon>Hyphomicrobiales</taxon>
        <taxon>Phyllobacteriaceae</taxon>
        <taxon>Mesorhizobium</taxon>
    </lineage>
</organism>
<dbReference type="InterPro" id="IPR023631">
    <property type="entry name" value="Amidase_dom"/>
</dbReference>
<dbReference type="PANTHER" id="PTHR11895:SF170">
    <property type="entry name" value="AMIDASE"/>
    <property type="match status" value="1"/>
</dbReference>
<evidence type="ECO:0000313" key="4">
    <source>
        <dbReference type="EMBL" id="CAH2406135.1"/>
    </source>
</evidence>
<reference evidence="4 5" key="1">
    <citation type="submission" date="2022-03" db="EMBL/GenBank/DDBJ databases">
        <authorList>
            <person name="Brunel B."/>
        </authorList>
    </citation>
    <scope>NUCLEOTIDE SEQUENCE [LARGE SCALE GENOMIC DNA]</scope>
    <source>
        <strain evidence="4">STM5069sample</strain>
    </source>
</reference>
<evidence type="ECO:0000259" key="3">
    <source>
        <dbReference type="Pfam" id="PF01425"/>
    </source>
</evidence>
<protein>
    <recommendedName>
        <fullName evidence="2">Indoleacetamide hydrolase</fullName>
    </recommendedName>
</protein>
<dbReference type="Gene3D" id="3.90.1300.10">
    <property type="entry name" value="Amidase signature (AS) domain"/>
    <property type="match status" value="1"/>
</dbReference>
<dbReference type="Pfam" id="PF01425">
    <property type="entry name" value="Amidase"/>
    <property type="match status" value="1"/>
</dbReference>
<accession>A0ABM9EBI5</accession>
<dbReference type="PANTHER" id="PTHR11895">
    <property type="entry name" value="TRANSAMIDASE"/>
    <property type="match status" value="1"/>
</dbReference>
<dbReference type="Proteomes" id="UP001153050">
    <property type="component" value="Unassembled WGS sequence"/>
</dbReference>
<dbReference type="InterPro" id="IPR036928">
    <property type="entry name" value="AS_sf"/>
</dbReference>
<keyword evidence="5" id="KW-1185">Reference proteome</keyword>
<keyword evidence="4" id="KW-0378">Hydrolase</keyword>